<proteinExistence type="predicted"/>
<accession>A0AA40DNI8</accession>
<sequence>MRILGSISNFAQDEGHIFQLRQGGEHPGILLIHLWSKDSQAKYFPGSHLIPLDSVRVANRMWEVPPAALEQAGIVGEEKLFTDGGLAILNARLALEMPHGSPVTCGFVVRDDLTDIEKELKRWPRMVLPKSAVQMVAELQSEKMGVHFTIKDET</sequence>
<reference evidence="1" key="1">
    <citation type="submission" date="2023-06" db="EMBL/GenBank/DDBJ databases">
        <title>Genome-scale phylogeny and comparative genomics of the fungal order Sordariales.</title>
        <authorList>
            <consortium name="Lawrence Berkeley National Laboratory"/>
            <person name="Hensen N."/>
            <person name="Bonometti L."/>
            <person name="Westerberg I."/>
            <person name="Brannstrom I.O."/>
            <person name="Guillou S."/>
            <person name="Cros-Aarteil S."/>
            <person name="Calhoun S."/>
            <person name="Haridas S."/>
            <person name="Kuo A."/>
            <person name="Mondo S."/>
            <person name="Pangilinan J."/>
            <person name="Riley R."/>
            <person name="LaButti K."/>
            <person name="Andreopoulos B."/>
            <person name="Lipzen A."/>
            <person name="Chen C."/>
            <person name="Yanf M."/>
            <person name="Daum C."/>
            <person name="Ng V."/>
            <person name="Clum A."/>
            <person name="Steindorff A."/>
            <person name="Ohm R."/>
            <person name="Martin F."/>
            <person name="Silar P."/>
            <person name="Natvig D."/>
            <person name="Lalanne C."/>
            <person name="Gautier V."/>
            <person name="Ament-velasquez S.L."/>
            <person name="Kruys A."/>
            <person name="Hutchinson M.I."/>
            <person name="Powell A.J."/>
            <person name="Barry K."/>
            <person name="Miller A.N."/>
            <person name="Grigoriev I.V."/>
            <person name="Debuchy R."/>
            <person name="Gladieux P."/>
            <person name="Thoren M.H."/>
            <person name="Johannesson H."/>
        </authorList>
    </citation>
    <scope>NUCLEOTIDE SEQUENCE</scope>
    <source>
        <strain evidence="1">SMH2392-1A</strain>
    </source>
</reference>
<dbReference type="GeneID" id="85321596"/>
<keyword evidence="2" id="KW-1185">Reference proteome</keyword>
<organism evidence="1 2">
    <name type="scientific">Lasiosphaeria miniovina</name>
    <dbReference type="NCBI Taxonomy" id="1954250"/>
    <lineage>
        <taxon>Eukaryota</taxon>
        <taxon>Fungi</taxon>
        <taxon>Dikarya</taxon>
        <taxon>Ascomycota</taxon>
        <taxon>Pezizomycotina</taxon>
        <taxon>Sordariomycetes</taxon>
        <taxon>Sordariomycetidae</taxon>
        <taxon>Sordariales</taxon>
        <taxon>Lasiosphaeriaceae</taxon>
        <taxon>Lasiosphaeria</taxon>
    </lineage>
</organism>
<dbReference type="AlphaFoldDB" id="A0AA40DNI8"/>
<protein>
    <submittedName>
        <fullName evidence="1">Uncharacterized protein</fullName>
    </submittedName>
</protein>
<dbReference type="RefSeq" id="XP_060293558.1">
    <property type="nucleotide sequence ID" value="XM_060438326.1"/>
</dbReference>
<evidence type="ECO:0000313" key="1">
    <source>
        <dbReference type="EMBL" id="KAK0710254.1"/>
    </source>
</evidence>
<evidence type="ECO:0000313" key="2">
    <source>
        <dbReference type="Proteomes" id="UP001172101"/>
    </source>
</evidence>
<dbReference type="EMBL" id="JAUIRO010000006">
    <property type="protein sequence ID" value="KAK0710254.1"/>
    <property type="molecule type" value="Genomic_DNA"/>
</dbReference>
<gene>
    <name evidence="1" type="ORF">B0T26DRAFT_651992</name>
</gene>
<dbReference type="Proteomes" id="UP001172101">
    <property type="component" value="Unassembled WGS sequence"/>
</dbReference>
<name>A0AA40DNI8_9PEZI</name>
<comment type="caution">
    <text evidence="1">The sequence shown here is derived from an EMBL/GenBank/DDBJ whole genome shotgun (WGS) entry which is preliminary data.</text>
</comment>